<protein>
    <submittedName>
        <fullName evidence="2">Uncharacterized protein</fullName>
    </submittedName>
</protein>
<organism evidence="2 3">
    <name type="scientific">Penicillium oxalicum (strain 114-2 / CGMCC 5302)</name>
    <name type="common">Penicillium decumbens</name>
    <dbReference type="NCBI Taxonomy" id="933388"/>
    <lineage>
        <taxon>Eukaryota</taxon>
        <taxon>Fungi</taxon>
        <taxon>Dikarya</taxon>
        <taxon>Ascomycota</taxon>
        <taxon>Pezizomycotina</taxon>
        <taxon>Eurotiomycetes</taxon>
        <taxon>Eurotiomycetidae</taxon>
        <taxon>Eurotiales</taxon>
        <taxon>Aspergillaceae</taxon>
        <taxon>Penicillium</taxon>
    </lineage>
</organism>
<evidence type="ECO:0000313" key="3">
    <source>
        <dbReference type="Proteomes" id="UP000019376"/>
    </source>
</evidence>
<feature type="region of interest" description="Disordered" evidence="1">
    <location>
        <begin position="51"/>
        <end position="94"/>
    </location>
</feature>
<dbReference type="HOGENOM" id="CLU_2386886_0_0_1"/>
<name>S7ZTK2_PENO1</name>
<keyword evidence="3" id="KW-1185">Reference proteome</keyword>
<accession>S7ZTK2</accession>
<dbReference type="AlphaFoldDB" id="S7ZTK2"/>
<dbReference type="EMBL" id="KB644414">
    <property type="protein sequence ID" value="EPS32101.1"/>
    <property type="molecule type" value="Genomic_DNA"/>
</dbReference>
<proteinExistence type="predicted"/>
<sequence length="94" mass="10430">MHKQQLTELIGSPQVFSVSYLVVIQASRTTSATRWTAVLWPLFRRQSTAVKHRQHNESGGSKSHAYLQIPAQSTPNKPNPLTGIPTSHCLHSVT</sequence>
<reference evidence="2 3" key="1">
    <citation type="journal article" date="2013" name="PLoS ONE">
        <title>Genomic and secretomic analyses reveal unique features of the lignocellulolytic enzyme system of Penicillium decumbens.</title>
        <authorList>
            <person name="Liu G."/>
            <person name="Zhang L."/>
            <person name="Wei X."/>
            <person name="Zou G."/>
            <person name="Qin Y."/>
            <person name="Ma L."/>
            <person name="Li J."/>
            <person name="Zheng H."/>
            <person name="Wang S."/>
            <person name="Wang C."/>
            <person name="Xun L."/>
            <person name="Zhao G.-P."/>
            <person name="Zhou Z."/>
            <person name="Qu Y."/>
        </authorList>
    </citation>
    <scope>NUCLEOTIDE SEQUENCE [LARGE SCALE GENOMIC DNA]</scope>
    <source>
        <strain evidence="3">114-2 / CGMCC 5302</strain>
    </source>
</reference>
<evidence type="ECO:0000256" key="1">
    <source>
        <dbReference type="SAM" id="MobiDB-lite"/>
    </source>
</evidence>
<evidence type="ECO:0000313" key="2">
    <source>
        <dbReference type="EMBL" id="EPS32101.1"/>
    </source>
</evidence>
<dbReference type="Proteomes" id="UP000019376">
    <property type="component" value="Unassembled WGS sequence"/>
</dbReference>
<gene>
    <name evidence="2" type="ORF">PDE_07060</name>
</gene>